<dbReference type="Pfam" id="PF00109">
    <property type="entry name" value="ketoacyl-synt"/>
    <property type="match status" value="1"/>
</dbReference>
<evidence type="ECO:0000313" key="10">
    <source>
        <dbReference type="Proteomes" id="UP000010474"/>
    </source>
</evidence>
<dbReference type="EC" id="2.3.1.94" evidence="9"/>
<dbReference type="eggNOG" id="COG1028">
    <property type="taxonomic scope" value="Bacteria"/>
</dbReference>
<dbReference type="InterPro" id="IPR004432">
    <property type="entry name" value="Omega_3_polyunsat_FA_synth"/>
</dbReference>
<reference evidence="10" key="1">
    <citation type="journal article" date="2013" name="Proc. Natl. Acad. Sci. U.S.A.">
        <title>Improving the coverage of the cyanobacterial phylum using diversity-driven genome sequencing.</title>
        <authorList>
            <person name="Shih P.M."/>
            <person name="Wu D."/>
            <person name="Latifi A."/>
            <person name="Axen S.D."/>
            <person name="Fewer D.P."/>
            <person name="Talla E."/>
            <person name="Calteau A."/>
            <person name="Cai F."/>
            <person name="Tandeau de Marsac N."/>
            <person name="Rippka R."/>
            <person name="Herdman M."/>
            <person name="Sivonen K."/>
            <person name="Coursin T."/>
            <person name="Laurent T."/>
            <person name="Goodwin L."/>
            <person name="Nolan M."/>
            <person name="Davenport K.W."/>
            <person name="Han C.S."/>
            <person name="Rubin E.M."/>
            <person name="Eisen J.A."/>
            <person name="Woyke T."/>
            <person name="Gugger M."/>
            <person name="Kerfeld C.A."/>
        </authorList>
    </citation>
    <scope>NUCLEOTIDE SEQUENCE [LARGE SCALE GENOMIC DNA]</scope>
    <source>
        <strain evidence="10">ATCC 27899 / PCC 7122</strain>
    </source>
</reference>
<dbReference type="CDD" id="cd08953">
    <property type="entry name" value="KR_2_SDR_x"/>
    <property type="match status" value="1"/>
</dbReference>
<dbReference type="SUPFAM" id="SSF52151">
    <property type="entry name" value="FabD/lysophospholipase-like"/>
    <property type="match status" value="1"/>
</dbReference>
<dbReference type="eggNOG" id="COG4221">
    <property type="taxonomic scope" value="Bacteria"/>
</dbReference>
<dbReference type="NCBIfam" id="TIGR02813">
    <property type="entry name" value="omega_3_PfaA"/>
    <property type="match status" value="1"/>
</dbReference>
<dbReference type="SUPFAM" id="SSF53901">
    <property type="entry name" value="Thiolase-like"/>
    <property type="match status" value="1"/>
</dbReference>
<keyword evidence="5" id="KW-0175">Coiled coil</keyword>
<feature type="domain" description="Carrier" evidence="6">
    <location>
        <begin position="1247"/>
        <end position="1327"/>
    </location>
</feature>
<dbReference type="HOGENOM" id="CLU_000022_30_2_3"/>
<name>K9ZI76_ANACC</name>
<dbReference type="InterPro" id="IPR052568">
    <property type="entry name" value="PKS-FAS_Synthase"/>
</dbReference>
<dbReference type="KEGG" id="acy:Anacy_3053"/>
<dbReference type="STRING" id="272123.Anacy_3053"/>
<dbReference type="CDD" id="cd00833">
    <property type="entry name" value="PKS"/>
    <property type="match status" value="1"/>
</dbReference>
<dbReference type="PROSITE" id="PS50075">
    <property type="entry name" value="CARRIER"/>
    <property type="match status" value="2"/>
</dbReference>
<dbReference type="SUPFAM" id="SSF51735">
    <property type="entry name" value="NAD(P)-binding Rossmann-fold domains"/>
    <property type="match status" value="1"/>
</dbReference>
<dbReference type="Pfam" id="PF02801">
    <property type="entry name" value="Ketoacyl-synt_C"/>
    <property type="match status" value="1"/>
</dbReference>
<feature type="active site" description="Proton donor; for dehydratase activity" evidence="4">
    <location>
        <position position="2234"/>
    </location>
</feature>
<evidence type="ECO:0000313" key="9">
    <source>
        <dbReference type="EMBL" id="AFZ58469.1"/>
    </source>
</evidence>
<dbReference type="PROSITE" id="PS52019">
    <property type="entry name" value="PKS_MFAS_DH"/>
    <property type="match status" value="1"/>
</dbReference>
<dbReference type="InterPro" id="IPR057326">
    <property type="entry name" value="KR_dom"/>
</dbReference>
<dbReference type="PANTHER" id="PTHR43074">
    <property type="entry name" value="OMEGA-3 POLYUNSATURATED FATTY ACID SYNTHASE PFAB-RELATED"/>
    <property type="match status" value="1"/>
</dbReference>
<keyword evidence="10" id="KW-1185">Reference proteome</keyword>
<feature type="domain" description="PKS/mFAS DH" evidence="8">
    <location>
        <begin position="2020"/>
        <end position="2316"/>
    </location>
</feature>
<dbReference type="PATRIC" id="fig|272123.3.peg.3334"/>
<dbReference type="eggNOG" id="COG0236">
    <property type="taxonomic scope" value="Bacteria"/>
</dbReference>
<dbReference type="InterPro" id="IPR013968">
    <property type="entry name" value="PKS_KR"/>
</dbReference>
<dbReference type="SUPFAM" id="SSF47336">
    <property type="entry name" value="ACP-like"/>
    <property type="match status" value="2"/>
</dbReference>
<dbReference type="SUPFAM" id="SSF55048">
    <property type="entry name" value="Probable ACP-binding domain of malonyl-CoA ACP transacylase"/>
    <property type="match status" value="1"/>
</dbReference>
<feature type="coiled-coil region" evidence="5">
    <location>
        <begin position="3"/>
        <end position="30"/>
    </location>
</feature>
<proteinExistence type="predicted"/>
<feature type="active site" description="Proton acceptor; for dehydratase activity" evidence="4">
    <location>
        <position position="2058"/>
    </location>
</feature>
<dbReference type="GO" id="GO:0006633">
    <property type="term" value="P:fatty acid biosynthetic process"/>
    <property type="evidence" value="ECO:0007669"/>
    <property type="project" value="InterPro"/>
</dbReference>
<sequence>MAASKIEAVLSQLQDEISNCEKALLKLIKRKINMSENTNLLSKINTQLQQTNVAIIGMASIFPQSKNLQEYWETIIQKIDCITDVPTSRWSIEDYYDPNPHAVDKTYSKRGGFLPDIDFNPMEFGLPPNILEVTDISQLLGLVVAKAAMKDAGYGESSQINSEIYDRTGVVLGVAIGRQLAVPLGARLQYPIWEKVLKNSGLSDQDTEKIIQKIKSAYVQWEENAFPGMLANVISGRIANRLDLGGMNCVVDAACASSLGALRMAISELVEHRADMMLTGGVDTDNSIFAYMCFSKTPAISPGEKVKPFDAESDGMMLGEGVGMLVLKRLEDAVRDSDRIYAVIKGIGSSSDGKYKSIYAPRSEGQIKALQRAYQEAGISPASVSLIEAHGTGTMVGDPTEFTSIKQFFGENNSKTQHIALGTVKSQIGHTKAAAGAASLIKTALALHHKVLPPTINVTKPHPKLNIENSPFYLNTETRPWISSQPRRAGVSAFGFGGTNYHVVLEEYENEHDQSYRLHNTPKSILLSAPTTPELLSRCQEIYQQLKSDQKQLRYQQIITESETLEIPINYNRIGFLVNNCTQAEEFLQLSIDQLKKQPKAESWEHPKGIYYRQTGIETKGKIVALFSGQGSQYLDMGKEVAVNFPNLRQTYAHMDKLLCKDGLNPLSEVVFPHPVFDAEQKKHQLEILQKTEYAQPAIGAFSAALYNILKQAGFKADFVAGHSFGELTALWAGGVLSEEDYFFLVTARGKAMATSPESDPGGMLAVKGDVGQLQELIKNFPQVAIANWNSPNQVVLAGKKVELAQVQNVLKEKGFLTFLLGVSAAFHTPLVAHAQEPFLQAIEKVNFNDAKIPIYTNVTGERYPSDSSSIQKILKKHLLNQVLFQQEIENIYADGGYCFIEFGPKNVLTNLVKDILNDKPHIAVALNGNHAKNSDLVLREAIIQLRVVGLPLQKLDPYQIETKITQVDQKKVLNVRLNSTNITDKAKQAFAQAMEDGYQISTVSPHAELMNKNQTSTVSSFTEVSNEHYQIVEIESLLPAHNELINGNGKSTHNEDNSKLDKVEIPIANYEKVIDGLEQSLAEFTRNQRDITQAHEQSLHNQTEYTKTFYQLMQQQHSLLANNQVSEYQAQTQQLAISSSERSIMRLHDHQTDTIHIHKQYLSYQQEYTHNYFQLLQQHYNFLLVPNDRPQPQNPSRYLPKEVREGEENEKNLINKNGVNNSSALQEGLQESSNTITVVPTNPIDINISTLGQTLLTIVSDKTGYPTEMLDLSMDIEADLGIDSIKRVEILGGLLELYPDLPKPNPEELGQLRTLGQIAEYIKTLIPDLLNQKVEVSEATIVPAQTLVKVPHDTEENQPQIPEAQTNFPELEVSLTPIQLLSTSEDKLEEIAANDIDKQIIIPTDLSNILLTIVSDKTGYPTEMLELSMDIEADLGIDSIKRVEILGGLLELYPNLPRPNPEELGQLRTLGQIAEYMQDLAKGITKLLTEKKQDLKVTELNHKILRSPVKLQQLPQPDVLEFNIPENHIALITDNGSSTTGKLATALMEKGWKTVVLSFPSVQSTLVEGINHVVLNDWSEEGLKQQLEDISCDYGAVGTFIHLHSATHDQASHSVRYLETEHTVLRHVFLVAKYLKESLTNAATKGRSCFINVARLDGEFGLGHTINFGVIGAGIFGLTKSLNQEWEAVFCRSLDLSPDLDVDTSVKYILAELQDPNLLVTEVGYSHKGRVTLIAEPASLSISNSPLPITKDQVFLVSGGAKGITAQCVIKLAQQYQCKFILLGRSSTEAEPVWAEGYENEAQLKQQIMEDFQARGEKPTPRMVQKKYQAISSQREIQNTLKAIEKAGGEAVYLSVDVTDGILLEQKLASIVECVGEITGIIHGAGNLADKRIEKKSIHDFETVYSSKVKGLENLLRCVPPKQLQYLVLFSSVVGFYGNVGQSDYAIANEILNKSAHLVKRNHPDCHVAAINWGPWDSGMVSPELKQVFTERGIETIPVEIGTQMLVDELTNASPETVQLVIGSPLVYIPSSLSSELKTYRIHRQLTLAANPFLQDHVILGRPVLPATCGLLWMANTCEQIYPGFKAFSCLNFKVLKGIVFDENFVDEYTLELQEVAKIENKEIEISAKISSITPEGKIRYHFSTNLILKREIPITPNYELLNLNQDEQFLSTNQLLYQNGTSSLFHGTIFQGVKSVLNASPGKLTIKCNLPQPTAQQQGQFPVQTFNPYIADVQIHSLWIWTQHFHQIGCLPSEIQNFEQFVQIPFGETFYVTCEIQSKTESNVVANIITHNKEGQIYNQMIGAKGTILPKQIG</sequence>
<dbReference type="InterPro" id="IPR014031">
    <property type="entry name" value="Ketoacyl_synth_C"/>
</dbReference>
<dbReference type="Pfam" id="PF00698">
    <property type="entry name" value="Acyl_transf_1"/>
    <property type="match status" value="1"/>
</dbReference>
<dbReference type="Gene3D" id="3.10.129.110">
    <property type="entry name" value="Polyketide synthase dehydratase"/>
    <property type="match status" value="1"/>
</dbReference>
<dbReference type="SMART" id="SM00825">
    <property type="entry name" value="PKS_KS"/>
    <property type="match status" value="1"/>
</dbReference>
<dbReference type="InterPro" id="IPR049900">
    <property type="entry name" value="PKS_mFAS_DH"/>
</dbReference>
<dbReference type="InterPro" id="IPR016039">
    <property type="entry name" value="Thiolase-like"/>
</dbReference>
<dbReference type="Pfam" id="PF00550">
    <property type="entry name" value="PP-binding"/>
    <property type="match status" value="2"/>
</dbReference>
<evidence type="ECO:0000256" key="5">
    <source>
        <dbReference type="SAM" id="Coils"/>
    </source>
</evidence>
<dbReference type="Gene3D" id="3.40.366.10">
    <property type="entry name" value="Malonyl-Coenzyme A Acyl Carrier Protein, domain 2"/>
    <property type="match status" value="1"/>
</dbReference>
<evidence type="ECO:0000256" key="2">
    <source>
        <dbReference type="ARBA" id="ARBA00022553"/>
    </source>
</evidence>
<dbReference type="PROSITE" id="PS52004">
    <property type="entry name" value="KS3_2"/>
    <property type="match status" value="1"/>
</dbReference>
<evidence type="ECO:0000259" key="8">
    <source>
        <dbReference type="PROSITE" id="PS52019"/>
    </source>
</evidence>
<dbReference type="InterPro" id="IPR032821">
    <property type="entry name" value="PKS_assoc"/>
</dbReference>
<dbReference type="EMBL" id="CP003659">
    <property type="protein sequence ID" value="AFZ58469.1"/>
    <property type="molecule type" value="Genomic_DNA"/>
</dbReference>
<dbReference type="Gene3D" id="3.40.47.10">
    <property type="match status" value="1"/>
</dbReference>
<dbReference type="InterPro" id="IPR001227">
    <property type="entry name" value="Ac_transferase_dom_sf"/>
</dbReference>
<dbReference type="Gene3D" id="3.40.50.720">
    <property type="entry name" value="NAD(P)-binding Rossmann-like Domain"/>
    <property type="match status" value="1"/>
</dbReference>
<dbReference type="InterPro" id="IPR016036">
    <property type="entry name" value="Malonyl_transacylase_ACP-bd"/>
</dbReference>
<dbReference type="GO" id="GO:0047879">
    <property type="term" value="F:erythronolide synthase activity"/>
    <property type="evidence" value="ECO:0007669"/>
    <property type="project" value="UniProtKB-EC"/>
</dbReference>
<dbReference type="Gene3D" id="3.30.70.250">
    <property type="entry name" value="Malonyl-CoA ACP transacylase, ACP-binding"/>
    <property type="match status" value="1"/>
</dbReference>
<dbReference type="PROSITE" id="PS00606">
    <property type="entry name" value="KS3_1"/>
    <property type="match status" value="1"/>
</dbReference>
<dbReference type="InterPro" id="IPR016035">
    <property type="entry name" value="Acyl_Trfase/lysoPLipase"/>
</dbReference>
<dbReference type="Gene3D" id="1.10.1200.10">
    <property type="entry name" value="ACP-like"/>
    <property type="match status" value="2"/>
</dbReference>
<evidence type="ECO:0000256" key="3">
    <source>
        <dbReference type="ARBA" id="ARBA00022679"/>
    </source>
</evidence>
<dbReference type="InterPro" id="IPR009081">
    <property type="entry name" value="PP-bd_ACP"/>
</dbReference>
<evidence type="ECO:0000259" key="7">
    <source>
        <dbReference type="PROSITE" id="PS52004"/>
    </source>
</evidence>
<dbReference type="Proteomes" id="UP000010474">
    <property type="component" value="Chromosome"/>
</dbReference>
<dbReference type="eggNOG" id="COG3321">
    <property type="taxonomic scope" value="Bacteria"/>
</dbReference>
<dbReference type="InterPro" id="IPR014030">
    <property type="entry name" value="Ketoacyl_synth_N"/>
</dbReference>
<keyword evidence="3 9" id="KW-0808">Transferase</keyword>
<feature type="region of interest" description="N-terminal hotdog fold" evidence="4">
    <location>
        <begin position="2020"/>
        <end position="2155"/>
    </location>
</feature>
<dbReference type="SMART" id="SM00827">
    <property type="entry name" value="PKS_AT"/>
    <property type="match status" value="1"/>
</dbReference>
<accession>K9ZI76</accession>
<feature type="domain" description="Carrier" evidence="6">
    <location>
        <begin position="1405"/>
        <end position="1482"/>
    </location>
</feature>
<feature type="domain" description="Ketosynthase family 3 (KS3)" evidence="7">
    <location>
        <begin position="50"/>
        <end position="507"/>
    </location>
</feature>
<dbReference type="InterPro" id="IPR020841">
    <property type="entry name" value="PKS_Beta-ketoAc_synthase_dom"/>
</dbReference>
<keyword evidence="2" id="KW-0597">Phosphoprotein</keyword>
<dbReference type="GO" id="GO:0004315">
    <property type="term" value="F:3-oxoacyl-[acyl-carrier-protein] synthase activity"/>
    <property type="evidence" value="ECO:0007669"/>
    <property type="project" value="InterPro"/>
</dbReference>
<dbReference type="Pfam" id="PF16197">
    <property type="entry name" value="KAsynt_C_assoc"/>
    <property type="match status" value="1"/>
</dbReference>
<dbReference type="PANTHER" id="PTHR43074:SF1">
    <property type="entry name" value="BETA-KETOACYL SYNTHASE FAMILY PROTEIN-RELATED"/>
    <property type="match status" value="1"/>
</dbReference>
<dbReference type="OrthoDB" id="499075at2"/>
<evidence type="ECO:0000256" key="1">
    <source>
        <dbReference type="ARBA" id="ARBA00022450"/>
    </source>
</evidence>
<keyword evidence="9" id="KW-0012">Acyltransferase</keyword>
<dbReference type="Pfam" id="PF08659">
    <property type="entry name" value="KR"/>
    <property type="match status" value="1"/>
</dbReference>
<dbReference type="InterPro" id="IPR036736">
    <property type="entry name" value="ACP-like_sf"/>
</dbReference>
<dbReference type="InterPro" id="IPR042104">
    <property type="entry name" value="PKS_dehydratase_sf"/>
</dbReference>
<dbReference type="InterPro" id="IPR014043">
    <property type="entry name" value="Acyl_transferase_dom"/>
</dbReference>
<organism evidence="9 10">
    <name type="scientific">Anabaena cylindrica (strain ATCC 27899 / PCC 7122)</name>
    <dbReference type="NCBI Taxonomy" id="272123"/>
    <lineage>
        <taxon>Bacteria</taxon>
        <taxon>Bacillati</taxon>
        <taxon>Cyanobacteriota</taxon>
        <taxon>Cyanophyceae</taxon>
        <taxon>Nostocales</taxon>
        <taxon>Nostocaceae</taxon>
        <taxon>Anabaena</taxon>
    </lineage>
</organism>
<feature type="region of interest" description="C-terminal hotdog fold" evidence="4">
    <location>
        <begin position="2170"/>
        <end position="2316"/>
    </location>
</feature>
<dbReference type="InterPro" id="IPR036291">
    <property type="entry name" value="NAD(P)-bd_dom_sf"/>
</dbReference>
<dbReference type="InterPro" id="IPR018201">
    <property type="entry name" value="Ketoacyl_synth_AS"/>
</dbReference>
<dbReference type="SMART" id="SM00822">
    <property type="entry name" value="PKS_KR"/>
    <property type="match status" value="1"/>
</dbReference>
<evidence type="ECO:0000256" key="4">
    <source>
        <dbReference type="PROSITE-ProRule" id="PRU01363"/>
    </source>
</evidence>
<gene>
    <name evidence="9" type="ordered locus">Anacy_3053</name>
</gene>
<dbReference type="RefSeq" id="WP_015215096.1">
    <property type="nucleotide sequence ID" value="NC_019771.1"/>
</dbReference>
<keyword evidence="1" id="KW-0596">Phosphopantetheine</keyword>
<protein>
    <submittedName>
        <fullName evidence="9">Polyketide-type polyunsaturated fatty acid synthase PfaA</fullName>
        <ecNumber evidence="9">2.3.1.94</ecNumber>
    </submittedName>
</protein>
<evidence type="ECO:0000259" key="6">
    <source>
        <dbReference type="PROSITE" id="PS50075"/>
    </source>
</evidence>